<dbReference type="EMBL" id="CP041242">
    <property type="protein sequence ID" value="QDH70165.1"/>
    <property type="molecule type" value="Genomic_DNA"/>
</dbReference>
<keyword evidence="2" id="KW-1185">Reference proteome</keyword>
<dbReference type="AlphaFoldDB" id="A0A514BS67"/>
<accession>A0A514BS67</accession>
<dbReference type="KEGG" id="lyj:FKV23_08690"/>
<dbReference type="OrthoDB" id="1084276at2"/>
<reference evidence="1 2" key="1">
    <citation type="submission" date="2019-06" db="EMBL/GenBank/DDBJ databases">
        <title>Lysobacter alkalisoli sp. nov. isolated from saline-alkali soil.</title>
        <authorList>
            <person name="Sun J.-Q."/>
            <person name="Xu L."/>
        </authorList>
    </citation>
    <scope>NUCLEOTIDE SEQUENCE [LARGE SCALE GENOMIC DNA]</scope>
    <source>
        <strain evidence="1 2">SJ-36</strain>
    </source>
</reference>
<protein>
    <submittedName>
        <fullName evidence="1">Lytic transglycosylase</fullName>
    </submittedName>
</protein>
<sequence>MDVFFCKSWFRAKKSPTEMWSEDQAKAAHEKGLPYTVLVGAIEHPYCFLEVAEKAVGVSFLDEHLRESLSYDFQEVEPGKLFLTMATYREFEGDTDRVISGTSYIFGRDGVVATRREFFNPHKLETATSSADVAANYSPKPKFGHYGDLIRVERNS</sequence>
<dbReference type="RefSeq" id="WP_141623501.1">
    <property type="nucleotide sequence ID" value="NZ_CP041242.1"/>
</dbReference>
<proteinExistence type="predicted"/>
<evidence type="ECO:0000313" key="2">
    <source>
        <dbReference type="Proteomes" id="UP000317199"/>
    </source>
</evidence>
<name>A0A514BS67_9GAMM</name>
<dbReference type="Proteomes" id="UP000317199">
    <property type="component" value="Chromosome"/>
</dbReference>
<evidence type="ECO:0000313" key="1">
    <source>
        <dbReference type="EMBL" id="QDH70165.1"/>
    </source>
</evidence>
<organism evidence="1 2">
    <name type="scientific">Marilutibacter alkalisoli</name>
    <dbReference type="NCBI Taxonomy" id="2591633"/>
    <lineage>
        <taxon>Bacteria</taxon>
        <taxon>Pseudomonadati</taxon>
        <taxon>Pseudomonadota</taxon>
        <taxon>Gammaproteobacteria</taxon>
        <taxon>Lysobacterales</taxon>
        <taxon>Lysobacteraceae</taxon>
        <taxon>Marilutibacter</taxon>
    </lineage>
</organism>
<gene>
    <name evidence="1" type="ORF">FKV23_08690</name>
</gene>